<evidence type="ECO:0000256" key="5">
    <source>
        <dbReference type="ARBA" id="ARBA00022679"/>
    </source>
</evidence>
<dbReference type="InterPro" id="IPR020806">
    <property type="entry name" value="PKS_PP-bd"/>
</dbReference>
<keyword evidence="5" id="KW-0808">Transferase</keyword>
<dbReference type="SMART" id="SM00827">
    <property type="entry name" value="PKS_AT"/>
    <property type="match status" value="1"/>
</dbReference>
<dbReference type="SUPFAM" id="SSF53901">
    <property type="entry name" value="Thiolase-like"/>
    <property type="match status" value="2"/>
</dbReference>
<dbReference type="GO" id="GO:0016491">
    <property type="term" value="F:oxidoreductase activity"/>
    <property type="evidence" value="ECO:0007669"/>
    <property type="project" value="UniProtKB-KW"/>
</dbReference>
<dbReference type="PROSITE" id="PS52019">
    <property type="entry name" value="PKS_MFAS_DH"/>
    <property type="match status" value="1"/>
</dbReference>
<keyword evidence="6" id="KW-0677">Repeat</keyword>
<dbReference type="Pfam" id="PF00550">
    <property type="entry name" value="PP-binding"/>
    <property type="match status" value="1"/>
</dbReference>
<evidence type="ECO:0000259" key="11">
    <source>
        <dbReference type="PROSITE" id="PS50075"/>
    </source>
</evidence>
<feature type="active site" description="Proton acceptor; for dehydratase activity" evidence="9">
    <location>
        <position position="961"/>
    </location>
</feature>
<dbReference type="SUPFAM" id="SSF47336">
    <property type="entry name" value="ACP-like"/>
    <property type="match status" value="2"/>
</dbReference>
<dbReference type="InterPro" id="IPR029063">
    <property type="entry name" value="SAM-dependent_MTases_sf"/>
</dbReference>
<dbReference type="InterPro" id="IPR006162">
    <property type="entry name" value="Ppantetheine_attach_site"/>
</dbReference>
<dbReference type="InterPro" id="IPR049551">
    <property type="entry name" value="PKS_DH_C"/>
</dbReference>
<dbReference type="Pfam" id="PF00698">
    <property type="entry name" value="Acyl_transf_1"/>
    <property type="match status" value="1"/>
</dbReference>
<dbReference type="Gene3D" id="3.40.366.10">
    <property type="entry name" value="Malonyl-Coenzyme A Acyl Carrier Protein, domain 2"/>
    <property type="match status" value="1"/>
</dbReference>
<dbReference type="InterPro" id="IPR001227">
    <property type="entry name" value="Ac_transferase_dom_sf"/>
</dbReference>
<feature type="domain" description="Carrier" evidence="11">
    <location>
        <begin position="3503"/>
        <end position="3583"/>
    </location>
</feature>
<dbReference type="Pfam" id="PF07993">
    <property type="entry name" value="NAD_binding_4"/>
    <property type="match status" value="1"/>
</dbReference>
<evidence type="ECO:0000313" key="14">
    <source>
        <dbReference type="EMBL" id="QJX57338.1"/>
    </source>
</evidence>
<dbReference type="PROSITE" id="PS50075">
    <property type="entry name" value="CARRIER"/>
    <property type="match status" value="2"/>
</dbReference>
<feature type="active site" description="Proton donor; for dehydratase activity" evidence="9">
    <location>
        <position position="1143"/>
    </location>
</feature>
<dbReference type="InterPro" id="IPR009081">
    <property type="entry name" value="PP-bd_ACP"/>
</dbReference>
<dbReference type="InterPro" id="IPR023213">
    <property type="entry name" value="CAT-like_dom_sf"/>
</dbReference>
<dbReference type="SUPFAM" id="SSF51735">
    <property type="entry name" value="NAD(P)-binding Rossmann-fold domains"/>
    <property type="match status" value="2"/>
</dbReference>
<dbReference type="GO" id="GO:0030639">
    <property type="term" value="P:polyketide biosynthetic process"/>
    <property type="evidence" value="ECO:0007669"/>
    <property type="project" value="UniProtKB-ARBA"/>
</dbReference>
<dbReference type="PROSITE" id="PS52004">
    <property type="entry name" value="KS3_2"/>
    <property type="match status" value="1"/>
</dbReference>
<evidence type="ECO:0000259" key="13">
    <source>
        <dbReference type="PROSITE" id="PS52019"/>
    </source>
</evidence>
<dbReference type="InterPro" id="IPR032821">
    <property type="entry name" value="PKS_assoc"/>
</dbReference>
<dbReference type="InterPro" id="IPR016039">
    <property type="entry name" value="Thiolase-like"/>
</dbReference>
<dbReference type="SMART" id="SM00822">
    <property type="entry name" value="PKS_KR"/>
    <property type="match status" value="1"/>
</dbReference>
<dbReference type="InterPro" id="IPR056501">
    <property type="entry name" value="NAD-bd_HRPKS_sdrA"/>
</dbReference>
<keyword evidence="2" id="KW-0597">Phosphoprotein</keyword>
<dbReference type="InterPro" id="IPR014043">
    <property type="entry name" value="Acyl_transferase_dom"/>
</dbReference>
<dbReference type="Pfam" id="PF00501">
    <property type="entry name" value="AMP-binding"/>
    <property type="match status" value="1"/>
</dbReference>
<evidence type="ECO:0000256" key="10">
    <source>
        <dbReference type="SAM" id="MobiDB-lite"/>
    </source>
</evidence>
<keyword evidence="1" id="KW-0596">Phosphopantetheine</keyword>
<dbReference type="GO" id="GO:0031177">
    <property type="term" value="F:phosphopantetheine binding"/>
    <property type="evidence" value="ECO:0007669"/>
    <property type="project" value="InterPro"/>
</dbReference>
<dbReference type="InterPro" id="IPR014030">
    <property type="entry name" value="Ketoacyl_synth_N"/>
</dbReference>
<dbReference type="Gene3D" id="3.30.300.30">
    <property type="match status" value="1"/>
</dbReference>
<dbReference type="InterPro" id="IPR020807">
    <property type="entry name" value="PKS_DH"/>
</dbReference>
<dbReference type="SUPFAM" id="SSF52777">
    <property type="entry name" value="CoA-dependent acyltransferases"/>
    <property type="match status" value="2"/>
</dbReference>
<dbReference type="Pfam" id="PF00109">
    <property type="entry name" value="ketoacyl-synt"/>
    <property type="match status" value="1"/>
</dbReference>
<name>A0A6M6CAF4_9PEZI</name>
<feature type="region of interest" description="N-terminal hotdog fold" evidence="9">
    <location>
        <begin position="929"/>
        <end position="1065"/>
    </location>
</feature>
<keyword evidence="7" id="KW-0560">Oxidoreductase</keyword>
<dbReference type="InterPro" id="IPR020845">
    <property type="entry name" value="AMP-binding_CS"/>
</dbReference>
<dbReference type="PANTHER" id="PTHR43775:SF20">
    <property type="entry name" value="HYBRID PKS-NRPS SYNTHETASE APDA"/>
    <property type="match status" value="1"/>
</dbReference>
<feature type="region of interest" description="C-terminal hotdog fold" evidence="9">
    <location>
        <begin position="1083"/>
        <end position="1238"/>
    </location>
</feature>
<dbReference type="GO" id="GO:0032259">
    <property type="term" value="P:methylation"/>
    <property type="evidence" value="ECO:0007669"/>
    <property type="project" value="UniProtKB-KW"/>
</dbReference>
<dbReference type="SUPFAM" id="SSF52151">
    <property type="entry name" value="FabD/lysophospholipase-like"/>
    <property type="match status" value="1"/>
</dbReference>
<dbReference type="InterPro" id="IPR001242">
    <property type="entry name" value="Condensation_dom"/>
</dbReference>
<dbReference type="CDD" id="cd05930">
    <property type="entry name" value="A_NRPS"/>
    <property type="match status" value="1"/>
</dbReference>
<dbReference type="InterPro" id="IPR042104">
    <property type="entry name" value="PKS_dehydratase_sf"/>
</dbReference>
<dbReference type="Gene3D" id="3.40.50.150">
    <property type="entry name" value="Vaccinia Virus protein VP39"/>
    <property type="match status" value="1"/>
</dbReference>
<dbReference type="Pfam" id="PF08242">
    <property type="entry name" value="Methyltransf_12"/>
    <property type="match status" value="1"/>
</dbReference>
<dbReference type="GO" id="GO:0008168">
    <property type="term" value="F:methyltransferase activity"/>
    <property type="evidence" value="ECO:0007669"/>
    <property type="project" value="UniProtKB-KW"/>
</dbReference>
<dbReference type="InterPro" id="IPR036736">
    <property type="entry name" value="ACP-like_sf"/>
</dbReference>
<evidence type="ECO:0000256" key="4">
    <source>
        <dbReference type="ARBA" id="ARBA00022603"/>
    </source>
</evidence>
<dbReference type="InterPro" id="IPR013120">
    <property type="entry name" value="FAR_NAD-bd"/>
</dbReference>
<dbReference type="Gene3D" id="3.30.70.3290">
    <property type="match status" value="1"/>
</dbReference>
<dbReference type="InterPro" id="IPR036291">
    <property type="entry name" value="NAD(P)-bd_dom_sf"/>
</dbReference>
<dbReference type="Pfam" id="PF08659">
    <property type="entry name" value="KR"/>
    <property type="match status" value="1"/>
</dbReference>
<feature type="domain" description="Ketosynthase family 3 (KS3)" evidence="12">
    <location>
        <begin position="11"/>
        <end position="415"/>
    </location>
</feature>
<evidence type="ECO:0000259" key="12">
    <source>
        <dbReference type="PROSITE" id="PS52004"/>
    </source>
</evidence>
<dbReference type="Gene3D" id="3.40.47.10">
    <property type="match status" value="2"/>
</dbReference>
<dbReference type="InterPro" id="IPR016035">
    <property type="entry name" value="Acyl_Trfase/lysoPLipase"/>
</dbReference>
<dbReference type="GO" id="GO:0009403">
    <property type="term" value="P:toxin biosynthetic process"/>
    <property type="evidence" value="ECO:0007669"/>
    <property type="project" value="UniProtKB-ARBA"/>
</dbReference>
<accession>A0A6M6CAF4</accession>
<dbReference type="InterPro" id="IPR057326">
    <property type="entry name" value="KR_dom"/>
</dbReference>
<reference evidence="14" key="1">
    <citation type="submission" date="2019-09" db="EMBL/GenBank/DDBJ databases">
        <authorList>
            <person name="Wang X."/>
            <person name="Zhao L."/>
            <person name="Qi J."/>
            <person name="Xia X."/>
        </authorList>
    </citation>
    <scope>NUCLEOTIDE SEQUENCE</scope>
    <source>
        <strain evidence="14">SD-80A</strain>
    </source>
</reference>
<dbReference type="SUPFAM" id="SSF55048">
    <property type="entry name" value="Probable ACP-binding domain of malonyl-CoA ACP transacylase"/>
    <property type="match status" value="1"/>
</dbReference>
<dbReference type="InterPro" id="IPR000873">
    <property type="entry name" value="AMP-dep_synth/lig_dom"/>
</dbReference>
<evidence type="ECO:0000256" key="3">
    <source>
        <dbReference type="ARBA" id="ARBA00022598"/>
    </source>
</evidence>
<dbReference type="Gene3D" id="3.10.129.110">
    <property type="entry name" value="Polyketide synthase dehydratase"/>
    <property type="match status" value="1"/>
</dbReference>
<keyword evidence="3" id="KW-0436">Ligase</keyword>
<evidence type="ECO:0000256" key="1">
    <source>
        <dbReference type="ARBA" id="ARBA00022450"/>
    </source>
</evidence>
<dbReference type="GO" id="GO:0006633">
    <property type="term" value="P:fatty acid biosynthetic process"/>
    <property type="evidence" value="ECO:0007669"/>
    <property type="project" value="TreeGrafter"/>
</dbReference>
<protein>
    <submittedName>
        <fullName evidence="14">ChaA</fullName>
    </submittedName>
</protein>
<dbReference type="SUPFAM" id="SSF53335">
    <property type="entry name" value="S-adenosyl-L-methionine-dependent methyltransferases"/>
    <property type="match status" value="1"/>
</dbReference>
<dbReference type="SMART" id="SM00823">
    <property type="entry name" value="PKS_PP"/>
    <property type="match status" value="2"/>
</dbReference>
<dbReference type="InterPro" id="IPR042099">
    <property type="entry name" value="ANL_N_sf"/>
</dbReference>
<evidence type="ECO:0000256" key="7">
    <source>
        <dbReference type="ARBA" id="ARBA00023002"/>
    </source>
</evidence>
<dbReference type="InterPro" id="IPR016036">
    <property type="entry name" value="Malonyl_transacylase_ACP-bd"/>
</dbReference>
<dbReference type="Pfam" id="PF14765">
    <property type="entry name" value="PS-DH"/>
    <property type="match status" value="1"/>
</dbReference>
<dbReference type="SUPFAM" id="SSF56801">
    <property type="entry name" value="Acetyl-CoA synthetase-like"/>
    <property type="match status" value="1"/>
</dbReference>
<dbReference type="Pfam" id="PF23114">
    <property type="entry name" value="NAD-bd_HRPKS_sdrA"/>
    <property type="match status" value="1"/>
</dbReference>
<dbReference type="PROSITE" id="PS00455">
    <property type="entry name" value="AMP_BINDING"/>
    <property type="match status" value="1"/>
</dbReference>
<dbReference type="CDD" id="cd00833">
    <property type="entry name" value="PKS"/>
    <property type="match status" value="1"/>
</dbReference>
<dbReference type="CDD" id="cd02440">
    <property type="entry name" value="AdoMet_MTases"/>
    <property type="match status" value="1"/>
</dbReference>
<dbReference type="InterPro" id="IPR045851">
    <property type="entry name" value="AMP-bd_C_sf"/>
</dbReference>
<dbReference type="InterPro" id="IPR049900">
    <property type="entry name" value="PKS_mFAS_DH"/>
</dbReference>
<dbReference type="Gene3D" id="3.40.50.12780">
    <property type="entry name" value="N-terminal domain of ligase-like"/>
    <property type="match status" value="1"/>
</dbReference>
<dbReference type="InterPro" id="IPR049552">
    <property type="entry name" value="PKS_DH_N"/>
</dbReference>
<evidence type="ECO:0000256" key="8">
    <source>
        <dbReference type="ARBA" id="ARBA00023268"/>
    </source>
</evidence>
<dbReference type="InterPro" id="IPR013968">
    <property type="entry name" value="PKS_KR"/>
</dbReference>
<dbReference type="Pfam" id="PF21089">
    <property type="entry name" value="PKS_DH_N"/>
    <property type="match status" value="1"/>
</dbReference>
<gene>
    <name evidence="14" type="primary">chaA</name>
</gene>
<dbReference type="SMART" id="SM00825">
    <property type="entry name" value="PKS_KS"/>
    <property type="match status" value="1"/>
</dbReference>
<dbReference type="EMBL" id="MN432487">
    <property type="protein sequence ID" value="QJX57338.1"/>
    <property type="molecule type" value="Genomic_DNA"/>
</dbReference>
<feature type="compositionally biased region" description="Basic and acidic residues" evidence="10">
    <location>
        <begin position="2422"/>
        <end position="2431"/>
    </location>
</feature>
<dbReference type="Gene3D" id="3.30.559.30">
    <property type="entry name" value="Nonribosomal peptide synthetase, condensation domain"/>
    <property type="match status" value="1"/>
</dbReference>
<feature type="domain" description="Carrier" evidence="11">
    <location>
        <begin position="2334"/>
        <end position="2409"/>
    </location>
</feature>
<dbReference type="Pfam" id="PF16197">
    <property type="entry name" value="KAsynt_C_assoc"/>
    <property type="match status" value="1"/>
</dbReference>
<feature type="compositionally biased region" description="Polar residues" evidence="10">
    <location>
        <begin position="2443"/>
        <end position="2478"/>
    </location>
</feature>
<proteinExistence type="predicted"/>
<organism evidence="14">
    <name type="scientific">Chaetomium olivaceum</name>
    <dbReference type="NCBI Taxonomy" id="1087732"/>
    <lineage>
        <taxon>Eukaryota</taxon>
        <taxon>Fungi</taxon>
        <taxon>Dikarya</taxon>
        <taxon>Ascomycota</taxon>
        <taxon>Pezizomycotina</taxon>
        <taxon>Sordariomycetes</taxon>
        <taxon>Sordariomycetidae</taxon>
        <taxon>Sordariales</taxon>
        <taxon>Chaetomiaceae</taxon>
        <taxon>Chaetomium</taxon>
    </lineage>
</organism>
<dbReference type="InterPro" id="IPR013217">
    <property type="entry name" value="Methyltransf_12"/>
</dbReference>
<dbReference type="GO" id="GO:0016874">
    <property type="term" value="F:ligase activity"/>
    <property type="evidence" value="ECO:0007669"/>
    <property type="project" value="UniProtKB-KW"/>
</dbReference>
<evidence type="ECO:0000256" key="6">
    <source>
        <dbReference type="ARBA" id="ARBA00022737"/>
    </source>
</evidence>
<dbReference type="InterPro" id="IPR020841">
    <property type="entry name" value="PKS_Beta-ketoAc_synthase_dom"/>
</dbReference>
<keyword evidence="4" id="KW-0489">Methyltransferase</keyword>
<dbReference type="GO" id="GO:0004312">
    <property type="term" value="F:fatty acid synthase activity"/>
    <property type="evidence" value="ECO:0007669"/>
    <property type="project" value="TreeGrafter"/>
</dbReference>
<feature type="region of interest" description="Disordered" evidence="10">
    <location>
        <begin position="2415"/>
        <end position="2478"/>
    </location>
</feature>
<sequence length="3962" mass="432930">MRQSSEERFINEPIAIIGSACRFPGSLDNPSKLWDFLREPKDLLSKIPTGRFNADAFFHPDSAHHGTSNVTKSYFLEEDPRLFDAAFFNIKPVEAHSIDPQHRILLEVVYESLEAGGQSIEALAKSQTGVYVGLMCGDFSEHIQRDIDAMPAYMATGTARSLISNRISYFFDWHAGSNIILGPELYIGESKLKMLSPSGRSRMWDEKADGYARGEGVAAIILKRLSDAIRDGDHIESVIRESAINSDGRTKGLTMPNELAQADLITRTYRKAGLDLAKESERCQFFEAHGTGTEAGDCREAEGISRAFLGYGSEGRNNRQRQTDNLYVGSIKTVIGHTEGTAGLAGLLKASLAIQNATIPPNMLFERLSPKVAPFYNGLEIATKAKPWPKVTTVRRASVNSFGFGGANAHVILENFEPSHETTDTCGPATFTPFVFSAGSETALEGMLEAYATHLRGQPDMSVGDLAYTLHARRSALALRAAFSAAPSALHLVSQIEEYLTQARHKENGTGSSGTSVGTRPVSASPRVLGIFTGQGAQWAGMGRELIQTSEFVRSRIQSLENALRMLPGADRPSWSLIDELLAEGASSRLGEARIAQPLCTAIQIVLVDLLHAADIRFAAVVGHSSGEIAAAYAASMINAEDAIKIAYYRGLCVEEHVKREGAMMAVGTTFDDATDLCSLDVFSGRLCVAACNSPSSVTLSGDAEAVREAKEVLGDEKKFARPLKVDKAYHSHHMDVCSAPYLQALHACNIEPQEPSSKCIWYSSVYPGSSMGMSVTDLETLKGEYWKENMLRPVLFTQALETAVRMSEDGPFNLVIEVGPHAALKGPASETLAALYDENKLPRPPYVGTLSRGSNDIGALSATLGSVWSRFSGPVVNFSQYDSLLAGQSGPFRRLVPNLPTYKWDHDRVYWHDSRISRALRNRKGAFNPLLGRRIADGLGDEMRWRNILRPSELPWISGHQLQGQKVYPAAAYLSTAVESCAFVADGRGVDAVEIQDFDLGKALVFDDNTEQAGVETLFVLSGISKRSQNHVTANFGFYAALGADADVLSRLATGRILVTLAVDLDASPRLLPQRAPEPVNMAEIQEEEFYSSLGKLGYEYANDFRALSGMKRKINYGSANVRVPGHKLAADALLVHPALLDSALQAIFLAYWHPDDGSLDQLHVPTGISTLKINTSLCKQDLVQGVLLPLESVLTENPLVTNMIGGDVDVYSRDGRTPLIQVHGVRVLPLAERTSHADRQLFREHVWGPSIPSGLLAANNRATPQDFELGSDLERMSIYYLKRLTQEIPPSQRGGLEWHHKTLFEFADHVLHQTANGRQRFARTAWLNDTWDDIAHILDKHPGSIEVELSHTVGENLAASARGETQILQHMFKDNLLNRYYVEAMGLRETTAFLSRIVAQIAHRYPHMDILEIGAGTGGATKAIFRDIGQTFSSYTFTDISTGFMEKAQEVFAKMAGKMVFKALDIEKDIMEQGYAEHSYDLIIGSLVLHATGSLDKTMKETRRLLKPGGYLVLLEMTSNDVLRVGFAMSGLPGWWLGAGDGRQYSPCVSSAKWHEILLGAGFSGIDTITPEVDTLPRPFSVIVSQAVDQRVNVIREPLSHPDRLNADHANKELIIIGGRSLTTVVLISSLLDLTQEFGFNITRLSSLQELEGLAISPTALVLNLAELDEPVFENLTRETMKGIQSLVDYQRTILWITQGCRADQPYMNMSVGLGRTLALEAPDVRLQFLDLDVSHKVDARLVAETLLRLQLTREDSFTQGMLHSVEQEVVEEKGELMVPRLLPIKAANDRYNATKRSITQEKESDECSLLLVPAKWGYTIRDATGDASLECAANGTLVHVTASTLMPITEQMYGVVGRDPDADTWVLGLSRTNGNRVSVQGDHLVRFSSTQGEIMSDEQQQLVALLTIEAQCCQALSAVPSGGTLVVNEPPTGLAERLLERSSESDTKVVFTVPSVAAHRGLPDGCVVVALAPTSSKRAARAALPTVVSLFVDCSTGTEGVGLGSLVASLSGPTLVNWSGDKVLVRLESVDSLIRFDSNKTYVLFGLTSDLGQSLVDWMASHGARNVVLTSRRPNIDHRWLDQCTASGVKVQVFANDITDPAAVEALVGQIRRSFPPIAGIMHGAMVLEDVPFSEMSLETMNKVVRPKVLGTLHLDRIFQENSLDFFVFFSSLASASGNRGQSNYSAANMYMTAKTFERRRKGLAASVLHLGAVMGVGYVMREASETVFPAIRRAGFQWMDERAFHQCVAEAILAGRPDSGRNPEIVTGLRVINIEEEEPTPWMNNPRFQHCIAQGGTSEMKRTQGGATVAVKARLLEVTTPEGTLEVITDAFLQKLQIMLQVQLQNDDDRANILIANAEDTGIDSLVAVEIRSWFQKEMEVDLPVLKILGGAAIADLIAFAVEKLPAALTPNLGSATSDRRRDEPGHDSSPPVTVPLTRRSTMSVLATPDQTSSNGSEDCTSISSGNTTPTLESETNVAFLEDEDSAKSGSTASGEMQLLGPLVSRPSHPQELDLERTAPMSLGQSRFWFLRRYIEDQTTFNITFSVRLRGSLNLSKFESAVQTLGQRHQALRTAFVMEGDQQLPVQAILKRSLLHVEKKQIKKAHEASTAFEAMKNHVFDIERGESMRLMVLSLSPIDSFLVVGYHHINMDGASLEVFMADLMKLYTGKPLTPKPFQYPDFAVQQQLEVQQGRMDGDIAYWETQLAGSPTAIPLLPYSSVKTRMAIHRYDHNRVDRKIDAALASRIRATCRGEKTSQFHFYLAVFQVTLFRLLGTPDLCIGMADANRFEGDLASSVGMYLNLLPLRFRLSGSQTFQDTLKDTRRTAYGAMAHSHVPFDLILNSLNVPRSTLHSPLFQAFINYRAGVAEKRMLGAVEGEGEEYHFGRSAYDLSLDIMENPNSDPRLMFVVQKQLYSEQDADVLADAYMHLLEYFAQKPTSALEAAPVFAPKTVEAAIQLGRGRPVVSGWPETIVHRVDDIVQRHPDTIAIRETQEGRVWNYKQFGDRTAAVAGALLSANVTQGARVAVFQEPGFDWICSAMAAMRVGAVFVPFDVSTPVERLTAMVTTAKPTVVLFHRATASQEASLATIRDGCAQAIDVSQPFPSPVTGHEDYVPIMAKSREAAILYFTSGSTGVPKGVMLPHDGIPNFMEHTCDVNGPEVVLHHSALGFDLATWQVLAALAHGGTLVVVPRALRGDAVAITALMAKEGVTCTGATPSEYTSWIQYGFPKLTQCKGWRRAMTGGEQCSPKLVEDFRTLQLPDLRLWNCYGPSEVTWGSNQAEIALTKPLEGVVTVGNTMPNRSVYILDDNLEAVCVGMPGEVVIGGPGVGLGYLDNDALTAERFIPDLSAPGTRMYRTGDRGRLAANGDLEILGRIDGDSQIKLRGIRIEMQDIEQTILRSANGALSNVCVTARGEPPSLVAHAVFGPDFSSQEQEQDAFLHRLATSLPLPQYMRPAAIVPIPAMPLNLNGKLDRRAVERMPTRAGDAAIEQRPTGSTPLGEQELQLRHIWEHVIPGDVFALYAVNRDTDFFHVGGNSMLLVKLQDLIKREFGVTLTIMSLFENSTLGTMAAAVHDATIASADAAIDWEEETALTKDVIDGAWPSSEKAARRPKPAIDGKIIILTGATGFIGRELLAQLISSSAISKVYCIAVRDPTKLADLESDPKVSIHPGDLSSLDDVDEHLFSAAHAVIHCGADVSFLKTYATLRRANVASTKALARLALKHDVDFHYISTIATGRLLLADRSSAAEDGRPQTATAAQDIFREQSLADHPPPPGWLDNYVASKWASEVFLERAAARLGLKAWVHRPSSVTGAGAGEMDVMSSVMRYAKSLRAVPVSARWRGALDFVGVQAVADGVVNTVIKGRDGGNQEPEGSMKFLHHSGDVVIPIDVLKEYLEKEDAVEYKKVQLGEWIEMAVSEGLNVLVAAYLASVDEMDLDIVFQSYVKGDIVASVEG</sequence>
<dbReference type="PANTHER" id="PTHR43775">
    <property type="entry name" value="FATTY ACID SYNTHASE"/>
    <property type="match status" value="1"/>
</dbReference>
<dbReference type="Gene3D" id="3.30.559.10">
    <property type="entry name" value="Chloramphenicol acetyltransferase-like domain"/>
    <property type="match status" value="1"/>
</dbReference>
<evidence type="ECO:0000256" key="9">
    <source>
        <dbReference type="PROSITE-ProRule" id="PRU01363"/>
    </source>
</evidence>
<dbReference type="Pfam" id="PF02801">
    <property type="entry name" value="Ketoacyl-synt_C"/>
    <property type="match status" value="1"/>
</dbReference>
<dbReference type="Pfam" id="PF00668">
    <property type="entry name" value="Condensation"/>
    <property type="match status" value="1"/>
</dbReference>
<keyword evidence="8" id="KW-0511">Multifunctional enzyme</keyword>
<feature type="domain" description="PKS/mFAS DH" evidence="13">
    <location>
        <begin position="929"/>
        <end position="1238"/>
    </location>
</feature>
<dbReference type="PROSITE" id="PS00012">
    <property type="entry name" value="PHOSPHOPANTETHEINE"/>
    <property type="match status" value="1"/>
</dbReference>
<dbReference type="CDD" id="cd19532">
    <property type="entry name" value="C_PKS-NRPS"/>
    <property type="match status" value="1"/>
</dbReference>
<dbReference type="InterPro" id="IPR014031">
    <property type="entry name" value="Ketoacyl_synth_C"/>
</dbReference>
<dbReference type="Gene3D" id="3.40.50.720">
    <property type="entry name" value="NAD(P)-binding Rossmann-like Domain"/>
    <property type="match status" value="3"/>
</dbReference>
<dbReference type="InterPro" id="IPR050091">
    <property type="entry name" value="PKS_NRPS_Biosynth_Enz"/>
</dbReference>
<dbReference type="Gene3D" id="1.10.1200.10">
    <property type="entry name" value="ACP-like"/>
    <property type="match status" value="1"/>
</dbReference>
<evidence type="ECO:0000256" key="2">
    <source>
        <dbReference type="ARBA" id="ARBA00022553"/>
    </source>
</evidence>
<dbReference type="SMART" id="SM00826">
    <property type="entry name" value="PKS_DH"/>
    <property type="match status" value="1"/>
</dbReference>